<sequence length="488" mass="56769">MRKFLYYRLVFLFLFLLSFSCLFLGEGPLRYSTKSYSSLIPPDLLLEDSWYGVYFQDTFVGYSHFFMRVRDVKEGGGYVLKNSTNLKMPLLGRLESLNMEMEARLGSNYSLKEGEFKLDSRKYFFVASLKKKIANTYSLTVKTPSQSVTKEITRDEEIINPLFSPISLNYIPLKKKIFYTFYDPVLNRKTKVLLQNRGRMDIELDGQILESYKVEMDVEGIKGVIFVDNHGRLLKEEFLGFTFIKEDTKKLFKHDYFTAGKDFITYFSIPAIDLPYKEKLKYLKVRIKGISEDYIKEDFNQKLKIADNTYIVEINRKEPEQIKSLHPERTAFAKYLKEDEFVRFSDPLIRDTVNSIVGQEKAPLIIIEKISNWMNENIKKVPSITIPNTLDVLKLKQGDCGELSALMAGFLRSLGIPAYVNIGIVYNEGRFFYHAWISAYVGEWIDTDPALNQLIADPTHIKLLTGLENQFELFKIISKIKMEILDYQ</sequence>
<dbReference type="AlphaFoldDB" id="A0A1E3X7B3"/>
<dbReference type="PANTHER" id="PTHR33490:SF6">
    <property type="entry name" value="SLL1049 PROTEIN"/>
    <property type="match status" value="1"/>
</dbReference>
<dbReference type="Gene3D" id="3.10.620.30">
    <property type="match status" value="1"/>
</dbReference>
<organism evidence="2 3">
    <name type="scientific">Candidatus Scalindua rubra</name>
    <dbReference type="NCBI Taxonomy" id="1872076"/>
    <lineage>
        <taxon>Bacteria</taxon>
        <taxon>Pseudomonadati</taxon>
        <taxon>Planctomycetota</taxon>
        <taxon>Candidatus Brocadiia</taxon>
        <taxon>Candidatus Brocadiales</taxon>
        <taxon>Candidatus Scalinduaceae</taxon>
        <taxon>Candidatus Scalindua</taxon>
    </lineage>
</organism>
<reference evidence="2 3" key="1">
    <citation type="submission" date="2016-07" db="EMBL/GenBank/DDBJ databases">
        <title>Draft genome of Scalindua rubra, obtained from a brine-seawater interface in the Red Sea, sheds light on salt adaptation in anammox bacteria.</title>
        <authorList>
            <person name="Speth D.R."/>
            <person name="Lagkouvardos I."/>
            <person name="Wang Y."/>
            <person name="Qian P.-Y."/>
            <person name="Dutilh B.E."/>
            <person name="Jetten M.S."/>
        </authorList>
    </citation>
    <scope>NUCLEOTIDE SEQUENCE [LARGE SCALE GENOMIC DNA]</scope>
    <source>
        <strain evidence="2">BSI-1</strain>
    </source>
</reference>
<name>A0A1E3X7B3_9BACT</name>
<gene>
    <name evidence="2" type="ORF">SCARUB_03403</name>
</gene>
<dbReference type="EMBL" id="MAYW01000115">
    <property type="protein sequence ID" value="ODS31472.1"/>
    <property type="molecule type" value="Genomic_DNA"/>
</dbReference>
<dbReference type="SMART" id="SM00460">
    <property type="entry name" value="TGc"/>
    <property type="match status" value="1"/>
</dbReference>
<accession>A0A1E3X7B3</accession>
<comment type="caution">
    <text evidence="2">The sequence shown here is derived from an EMBL/GenBank/DDBJ whole genome shotgun (WGS) entry which is preliminary data.</text>
</comment>
<feature type="domain" description="Transglutaminase-like" evidence="1">
    <location>
        <begin position="392"/>
        <end position="451"/>
    </location>
</feature>
<evidence type="ECO:0000259" key="1">
    <source>
        <dbReference type="SMART" id="SM00460"/>
    </source>
</evidence>
<dbReference type="PANTHER" id="PTHR33490">
    <property type="entry name" value="BLR5614 PROTEIN-RELATED"/>
    <property type="match status" value="1"/>
</dbReference>
<proteinExistence type="predicted"/>
<dbReference type="SUPFAM" id="SSF54001">
    <property type="entry name" value="Cysteine proteinases"/>
    <property type="match status" value="1"/>
</dbReference>
<evidence type="ECO:0000313" key="3">
    <source>
        <dbReference type="Proteomes" id="UP000094056"/>
    </source>
</evidence>
<dbReference type="InterPro" id="IPR002931">
    <property type="entry name" value="Transglutaminase-like"/>
</dbReference>
<dbReference type="PROSITE" id="PS51257">
    <property type="entry name" value="PROKAR_LIPOPROTEIN"/>
    <property type="match status" value="1"/>
</dbReference>
<dbReference type="Proteomes" id="UP000094056">
    <property type="component" value="Unassembled WGS sequence"/>
</dbReference>
<dbReference type="InterPro" id="IPR038765">
    <property type="entry name" value="Papain-like_cys_pep_sf"/>
</dbReference>
<protein>
    <submittedName>
        <fullName evidence="2">Transglutaminase-like superfamily protein</fullName>
    </submittedName>
</protein>
<dbReference type="Pfam" id="PF01841">
    <property type="entry name" value="Transglut_core"/>
    <property type="match status" value="1"/>
</dbReference>
<evidence type="ECO:0000313" key="2">
    <source>
        <dbReference type="EMBL" id="ODS31472.1"/>
    </source>
</evidence>